<dbReference type="GO" id="GO:0000166">
    <property type="term" value="F:nucleotide binding"/>
    <property type="evidence" value="ECO:0007669"/>
    <property type="project" value="UniProtKB-KW"/>
</dbReference>
<organism evidence="4 5">
    <name type="scientific">Rehaibacterium terrae</name>
    <dbReference type="NCBI Taxonomy" id="1341696"/>
    <lineage>
        <taxon>Bacteria</taxon>
        <taxon>Pseudomonadati</taxon>
        <taxon>Pseudomonadota</taxon>
        <taxon>Gammaproteobacteria</taxon>
        <taxon>Lysobacterales</taxon>
        <taxon>Lysobacteraceae</taxon>
        <taxon>Rehaibacterium</taxon>
    </lineage>
</organism>
<dbReference type="InterPro" id="IPR013407">
    <property type="entry name" value="CRISPR-assoc_prot_Cmr2"/>
</dbReference>
<evidence type="ECO:0000259" key="3">
    <source>
        <dbReference type="PROSITE" id="PS50887"/>
    </source>
</evidence>
<dbReference type="EMBL" id="JACHHX010000011">
    <property type="protein sequence ID" value="MBB5015884.1"/>
    <property type="molecule type" value="Genomic_DNA"/>
</dbReference>
<name>A0A7W7Y0J9_9GAMM</name>
<dbReference type="InterPro" id="IPR054767">
    <property type="entry name" value="Cas10-Cmr2_palm2"/>
</dbReference>
<keyword evidence="5" id="KW-1185">Reference proteome</keyword>
<evidence type="ECO:0000256" key="1">
    <source>
        <dbReference type="ARBA" id="ARBA00022741"/>
    </source>
</evidence>
<dbReference type="AlphaFoldDB" id="A0A7W7Y0J9"/>
<keyword evidence="2" id="KW-0051">Antiviral defense</keyword>
<dbReference type="Pfam" id="PF12469">
    <property type="entry name" value="Cmr2_N"/>
    <property type="match status" value="1"/>
</dbReference>
<dbReference type="InterPro" id="IPR038242">
    <property type="entry name" value="Cmr2_N"/>
</dbReference>
<evidence type="ECO:0000256" key="2">
    <source>
        <dbReference type="ARBA" id="ARBA00023118"/>
    </source>
</evidence>
<keyword evidence="1" id="KW-0547">Nucleotide-binding</keyword>
<protein>
    <submittedName>
        <fullName evidence="4">CRISPR-associated protein Cmr2</fullName>
    </submittedName>
</protein>
<dbReference type="RefSeq" id="WP_221301230.1">
    <property type="nucleotide sequence ID" value="NZ_JACHHX010000011.1"/>
</dbReference>
<dbReference type="Gene3D" id="3.30.70.2220">
    <property type="entry name" value="CRISPR-Cas system, Cmr2 subunit, D1 domain, cysteine cluster"/>
    <property type="match status" value="1"/>
</dbReference>
<dbReference type="PROSITE" id="PS50887">
    <property type="entry name" value="GGDEF"/>
    <property type="match status" value="1"/>
</dbReference>
<evidence type="ECO:0000313" key="4">
    <source>
        <dbReference type="EMBL" id="MBB5015884.1"/>
    </source>
</evidence>
<dbReference type="Proteomes" id="UP000519004">
    <property type="component" value="Unassembled WGS sequence"/>
</dbReference>
<gene>
    <name evidence="4" type="ORF">HNQ58_001794</name>
</gene>
<accession>A0A7W7Y0J9</accession>
<comment type="caution">
    <text evidence="4">The sequence shown here is derived from an EMBL/GenBank/DDBJ whole genome shotgun (WGS) entry which is preliminary data.</text>
</comment>
<dbReference type="Pfam" id="PF22335">
    <property type="entry name" value="Cas10-Cmr2_palm2"/>
    <property type="match status" value="2"/>
</dbReference>
<dbReference type="GO" id="GO:0051607">
    <property type="term" value="P:defense response to virus"/>
    <property type="evidence" value="ECO:0007669"/>
    <property type="project" value="UniProtKB-KW"/>
</dbReference>
<dbReference type="NCBIfam" id="TIGR02577">
    <property type="entry name" value="cas_TM1794_Cmr2"/>
    <property type="match status" value="1"/>
</dbReference>
<evidence type="ECO:0000313" key="5">
    <source>
        <dbReference type="Proteomes" id="UP000519004"/>
    </source>
</evidence>
<feature type="domain" description="GGDEF" evidence="3">
    <location>
        <begin position="689"/>
        <end position="893"/>
    </location>
</feature>
<dbReference type="InterPro" id="IPR043128">
    <property type="entry name" value="Rev_trsase/Diguanyl_cyclase"/>
</dbReference>
<reference evidence="4 5" key="1">
    <citation type="submission" date="2020-08" db="EMBL/GenBank/DDBJ databases">
        <title>Genomic Encyclopedia of Type Strains, Phase IV (KMG-IV): sequencing the most valuable type-strain genomes for metagenomic binning, comparative biology and taxonomic classification.</title>
        <authorList>
            <person name="Goeker M."/>
        </authorList>
    </citation>
    <scope>NUCLEOTIDE SEQUENCE [LARGE SCALE GENOMIC DNA]</scope>
    <source>
        <strain evidence="4 5">DSM 25897</strain>
    </source>
</reference>
<dbReference type="InterPro" id="IPR024615">
    <property type="entry name" value="CRISPR-assoc_Cmr2_N"/>
</dbReference>
<proteinExistence type="predicted"/>
<dbReference type="InterPro" id="IPR000160">
    <property type="entry name" value="GGDEF_dom"/>
</dbReference>
<sequence length="1021" mass="112998">MTMTDIMLWQTKLAARLHDPAEKALVLMRDPAGHENGTSRALTRLLGYHTLPDAIDPDNDEALIRLLAQRTGFGSQIPRSMYRHVQRADWWAAAADRPQWPMREITVTTKAGEQKTIAVDPHHQVRWTERPQLVHPLTGESLDLGKLAEVSIETAKQTAFEHFSNLLVALGAGDGTSTDWRKLALAFWRFGPELCGDTDLGKFGPLWSLLPADTRVPDHSIWDHLDLTSAFAGAFAGDPEGEPALLTLSIGPVQGFIAQARKLDDLWAGSHLLSRLAWETMRPLAEALGPDAILFPRLRGLAQVDLWLRDAMGLPDALFANCEWKKGASDANPLFAAALPNRFVAVVPASRAAELADACTKAARDWIQAQGKATVDALLEAIGKPLQEDCPAYAQMREQLEGFPEVHWASVPFALIRCRDAEKQRDLDLSALREAMAPFFGNQTEEDAGFLASPAWKVLSEAIEWDEDGKPVRFFAPNPGVLYPAIFELAERALAAAKATRPFTLLQQTGWRDSLSGEVEWLTLDRQHLDLPPGKRKQAGTLWSQVNEKRRAWAKEGEHLGGLAALKRLWPSLFAGEVARALGRDDIGRFTVSTHTMALAAQLDAWLEKGGLTDALPKAEELKAEAVALPRRLIRRHAANAKALKEARLLPALLDLENEEKASGLHDAVRRTLATAVADEQRQRFRLETYYALLMLDGDRMGAILGGEGETAIPYRQSFHEQVRVGFDRIAQAHPKIRAYGEQRRAVSPGRHLAVSSALNDFSQHVARHVVEEEHLGRLIYAGGDDVLAVMPARDLLPCAQRLRHAYSGTLPEDQDTDWGELGKDRDGLHCRNGFAWLKGRLMRMMGRHATASAGLVVAHHQAPLNAVLRELRTAEKRAKNEGGRDAFCLSVIKRSGGKLDVSLKWNQAFLLERCIAFLGDEDTSRRAVYHSLGWLSDLPDPAEAPDMVSALLAYQFQRQSSHPEARSLANALVKAAIGHPEPREWMANLLGVAEFLAREVRLRSPERNEGSGPAQERMRA</sequence>
<dbReference type="Gene3D" id="3.30.70.270">
    <property type="match status" value="1"/>
</dbReference>